<gene>
    <name evidence="2" type="ORF">ACFYKX_08645</name>
</gene>
<keyword evidence="3" id="KW-1185">Reference proteome</keyword>
<proteinExistence type="predicted"/>
<feature type="transmembrane region" description="Helical" evidence="1">
    <location>
        <begin position="92"/>
        <end position="112"/>
    </location>
</feature>
<protein>
    <submittedName>
        <fullName evidence="2">Uncharacterized protein</fullName>
    </submittedName>
</protein>
<keyword evidence="1" id="KW-0472">Membrane</keyword>
<sequence length="325" mass="35968">MEHDLQKIEEQQNSQLSNLGTLIVLIGVLSVLFLVCLFIIGLFASVEHVRNYYGIPFTISSLGLLIGGTYFINEVTKEPNVPRRILSVYTPLVYGSGLYVCSLVLTLIQKIAFGYSVNEGINPFLDVCLVLGVGLMGLSVLAQLFVKRKVDDNIGGSITLFVLSLLVIYVILLILGFVYPESYLREHFSFLFVCISIPLMLTPIVAGIALSINDIKNEESESPKAIDIGISIFMVSIIALVSIFLIALVHKVTFGYGMDEGLLPFLSAATLIFLIIPFLNHVVLVAFAIFTKGYRKRITPFRLFLSLAYVALVIAVIIFRAWYKA</sequence>
<name>A0ABW6K8Z5_9BACI</name>
<keyword evidence="1" id="KW-1133">Transmembrane helix</keyword>
<dbReference type="EMBL" id="JBIACK010000003">
    <property type="protein sequence ID" value="MFE8700679.1"/>
    <property type="molecule type" value="Genomic_DNA"/>
</dbReference>
<evidence type="ECO:0000313" key="2">
    <source>
        <dbReference type="EMBL" id="MFE8700679.1"/>
    </source>
</evidence>
<comment type="caution">
    <text evidence="2">The sequence shown here is derived from an EMBL/GenBank/DDBJ whole genome shotgun (WGS) entry which is preliminary data.</text>
</comment>
<feature type="transmembrane region" description="Helical" evidence="1">
    <location>
        <begin position="124"/>
        <end position="146"/>
    </location>
</feature>
<keyword evidence="1" id="KW-0812">Transmembrane</keyword>
<reference evidence="2 3" key="1">
    <citation type="submission" date="2024-08" db="EMBL/GenBank/DDBJ databases">
        <title>Two novel Cytobacillus novel species.</title>
        <authorList>
            <person name="Liu G."/>
        </authorList>
    </citation>
    <scope>NUCLEOTIDE SEQUENCE [LARGE SCALE GENOMIC DNA]</scope>
    <source>
        <strain evidence="2 3">FJAT-54145</strain>
    </source>
</reference>
<feature type="transmembrane region" description="Helical" evidence="1">
    <location>
        <begin position="225"/>
        <end position="250"/>
    </location>
</feature>
<evidence type="ECO:0000256" key="1">
    <source>
        <dbReference type="SAM" id="Phobius"/>
    </source>
</evidence>
<organism evidence="2 3">
    <name type="scientific">Cytobacillus spartinae</name>
    <dbReference type="NCBI Taxonomy" id="3299023"/>
    <lineage>
        <taxon>Bacteria</taxon>
        <taxon>Bacillati</taxon>
        <taxon>Bacillota</taxon>
        <taxon>Bacilli</taxon>
        <taxon>Bacillales</taxon>
        <taxon>Bacillaceae</taxon>
        <taxon>Cytobacillus</taxon>
    </lineage>
</organism>
<feature type="transmembrane region" description="Helical" evidence="1">
    <location>
        <begin position="303"/>
        <end position="323"/>
    </location>
</feature>
<feature type="transmembrane region" description="Helical" evidence="1">
    <location>
        <begin position="158"/>
        <end position="178"/>
    </location>
</feature>
<evidence type="ECO:0000313" key="3">
    <source>
        <dbReference type="Proteomes" id="UP001601059"/>
    </source>
</evidence>
<dbReference type="RefSeq" id="WP_389360098.1">
    <property type="nucleotide sequence ID" value="NZ_JBIACK010000003.1"/>
</dbReference>
<feature type="transmembrane region" description="Helical" evidence="1">
    <location>
        <begin position="190"/>
        <end position="213"/>
    </location>
</feature>
<dbReference type="Proteomes" id="UP001601059">
    <property type="component" value="Unassembled WGS sequence"/>
</dbReference>
<feature type="transmembrane region" description="Helical" evidence="1">
    <location>
        <begin position="262"/>
        <end position="291"/>
    </location>
</feature>
<feature type="transmembrane region" description="Helical" evidence="1">
    <location>
        <begin position="21"/>
        <end position="46"/>
    </location>
</feature>
<feature type="transmembrane region" description="Helical" evidence="1">
    <location>
        <begin position="52"/>
        <end position="72"/>
    </location>
</feature>
<accession>A0ABW6K8Z5</accession>